<accession>A0A1M6CVU9</accession>
<dbReference type="InterPro" id="IPR014729">
    <property type="entry name" value="Rossmann-like_a/b/a_fold"/>
</dbReference>
<dbReference type="RefSeq" id="WP_073165841.1">
    <property type="nucleotide sequence ID" value="NZ_FQZE01000004.1"/>
</dbReference>
<gene>
    <name evidence="3" type="ORF">SAMN05444280_104106</name>
</gene>
<name>A0A1M6CVU9_9BACT</name>
<comment type="similarity">
    <text evidence="1">Belongs to the universal stress protein A family.</text>
</comment>
<dbReference type="CDD" id="cd00293">
    <property type="entry name" value="USP-like"/>
    <property type="match status" value="1"/>
</dbReference>
<sequence length="288" mass="33050">MRYRTNNILALVRPNKEGEGVLKQTLFFQEALGMRIFIYNIIDEPSFFKRLFNPKISEYLQKEALRHLQEVVEQSIQGKVRDNLTYRVKMGNPGKVLLRQAKMGGYEFMIIDKSEPEGGLTREETDKIISRSECPVLSVNKNYYVGEIKKIVIPVDISQSTKKKLLWATYFAKKYGATIKIVSSLSLNISAKKSLAWKNAEKLKQILLERNIKCDVDILKAKGKEKHEVILDYIKKENPGLIILRTHQESNMAGTQIGKFVSEIVHGSQIPVFTVNRFLNPMPVDFEL</sequence>
<proteinExistence type="inferred from homology"/>
<evidence type="ECO:0000313" key="3">
    <source>
        <dbReference type="EMBL" id="SHI64934.1"/>
    </source>
</evidence>
<protein>
    <submittedName>
        <fullName evidence="3">Nucleotide-binding universal stress protein, UspA family</fullName>
    </submittedName>
</protein>
<reference evidence="3 4" key="1">
    <citation type="submission" date="2016-11" db="EMBL/GenBank/DDBJ databases">
        <authorList>
            <person name="Jaros S."/>
            <person name="Januszkiewicz K."/>
            <person name="Wedrychowicz H."/>
        </authorList>
    </citation>
    <scope>NUCLEOTIDE SEQUENCE [LARGE SCALE GENOMIC DNA]</scope>
    <source>
        <strain evidence="3 4">DSM 27063</strain>
    </source>
</reference>
<dbReference type="InterPro" id="IPR006016">
    <property type="entry name" value="UspA"/>
</dbReference>
<evidence type="ECO:0000256" key="1">
    <source>
        <dbReference type="ARBA" id="ARBA00008791"/>
    </source>
</evidence>
<dbReference type="PANTHER" id="PTHR46268:SF6">
    <property type="entry name" value="UNIVERSAL STRESS PROTEIN UP12"/>
    <property type="match status" value="1"/>
</dbReference>
<feature type="domain" description="UspA" evidence="2">
    <location>
        <begin position="148"/>
        <end position="275"/>
    </location>
</feature>
<dbReference type="EMBL" id="FQZE01000004">
    <property type="protein sequence ID" value="SHI64934.1"/>
    <property type="molecule type" value="Genomic_DNA"/>
</dbReference>
<evidence type="ECO:0000259" key="2">
    <source>
        <dbReference type="Pfam" id="PF00582"/>
    </source>
</evidence>
<dbReference type="Gene3D" id="3.40.50.620">
    <property type="entry name" value="HUPs"/>
    <property type="match status" value="2"/>
</dbReference>
<dbReference type="OrthoDB" id="1117296at2"/>
<evidence type="ECO:0000313" key="4">
    <source>
        <dbReference type="Proteomes" id="UP000184050"/>
    </source>
</evidence>
<keyword evidence="4" id="KW-1185">Reference proteome</keyword>
<dbReference type="Pfam" id="PF00582">
    <property type="entry name" value="Usp"/>
    <property type="match status" value="1"/>
</dbReference>
<dbReference type="SUPFAM" id="SSF52402">
    <property type="entry name" value="Adenine nucleotide alpha hydrolases-like"/>
    <property type="match status" value="2"/>
</dbReference>
<dbReference type="Proteomes" id="UP000184050">
    <property type="component" value="Unassembled WGS sequence"/>
</dbReference>
<dbReference type="STRING" id="1168035.SAMN05444280_104106"/>
<organism evidence="3 4">
    <name type="scientific">Tangfeifania diversioriginum</name>
    <dbReference type="NCBI Taxonomy" id="1168035"/>
    <lineage>
        <taxon>Bacteria</taxon>
        <taxon>Pseudomonadati</taxon>
        <taxon>Bacteroidota</taxon>
        <taxon>Bacteroidia</taxon>
        <taxon>Marinilabiliales</taxon>
        <taxon>Prolixibacteraceae</taxon>
        <taxon>Tangfeifania</taxon>
    </lineage>
</organism>
<dbReference type="PANTHER" id="PTHR46268">
    <property type="entry name" value="STRESS RESPONSE PROTEIN NHAX"/>
    <property type="match status" value="1"/>
</dbReference>
<dbReference type="AlphaFoldDB" id="A0A1M6CVU9"/>